<reference evidence="1 2" key="1">
    <citation type="journal article" date="2018" name="Int. J. Syst. Evol. Microbiol.">
        <title>Methylomusa anaerophila gen. nov., sp. nov., an anaerobic methanol-utilizing bacterium isolated from a microbial fuel cell.</title>
        <authorList>
            <person name="Amano N."/>
            <person name="Yamamuro A."/>
            <person name="Miyahara M."/>
            <person name="Kouzuma A."/>
            <person name="Abe T."/>
            <person name="Watanabe K."/>
        </authorList>
    </citation>
    <scope>NUCLEOTIDE SEQUENCE [LARGE SCALE GENOMIC DNA]</scope>
    <source>
        <strain evidence="1 2">MMFC1</strain>
    </source>
</reference>
<dbReference type="OrthoDB" id="1334607at2"/>
<protein>
    <submittedName>
        <fullName evidence="1">Uncharacterized protein</fullName>
    </submittedName>
</protein>
<dbReference type="Proteomes" id="UP000276437">
    <property type="component" value="Chromosome"/>
</dbReference>
<proteinExistence type="predicted"/>
<organism evidence="1 2">
    <name type="scientific">Methylomusa anaerophila</name>
    <dbReference type="NCBI Taxonomy" id="1930071"/>
    <lineage>
        <taxon>Bacteria</taxon>
        <taxon>Bacillati</taxon>
        <taxon>Bacillota</taxon>
        <taxon>Negativicutes</taxon>
        <taxon>Selenomonadales</taxon>
        <taxon>Sporomusaceae</taxon>
        <taxon>Methylomusa</taxon>
    </lineage>
</organism>
<dbReference type="EMBL" id="AP018449">
    <property type="protein sequence ID" value="BBB89898.1"/>
    <property type="molecule type" value="Genomic_DNA"/>
</dbReference>
<dbReference type="AlphaFoldDB" id="A0A348AFQ0"/>
<dbReference type="RefSeq" id="WP_126306249.1">
    <property type="nucleotide sequence ID" value="NZ_AP018449.1"/>
</dbReference>
<evidence type="ECO:0000313" key="2">
    <source>
        <dbReference type="Proteomes" id="UP000276437"/>
    </source>
</evidence>
<sequence length="189" mass="20758">MNDNDLAKFKGIIHSGGATGADQAFGDIGIFYGYKVIHHIFKGYEIHGAGIPMIHTKMDMDVASAPLRKASIALMRPYPPATEYEHMLLVRDHFQVKDSDFIIAIAPFAKENIVSGGTGWTVQMAVDLKRTVYVYDDCQTYKWYTSENGSGFTSFAGSIPNTGVFAGVGSRKISLRGRSEIQRLLSIDG</sequence>
<dbReference type="KEGG" id="mana:MAMMFC1_00538"/>
<dbReference type="Gene3D" id="3.40.50.450">
    <property type="match status" value="1"/>
</dbReference>
<keyword evidence="2" id="KW-1185">Reference proteome</keyword>
<name>A0A348AFQ0_9FIRM</name>
<accession>A0A348AFQ0</accession>
<evidence type="ECO:0000313" key="1">
    <source>
        <dbReference type="EMBL" id="BBB89898.1"/>
    </source>
</evidence>
<gene>
    <name evidence="1" type="ORF">MAMMFC1_00538</name>
</gene>